<keyword evidence="1" id="KW-0472">Membrane</keyword>
<keyword evidence="3" id="KW-1185">Reference proteome</keyword>
<evidence type="ECO:0000313" key="2">
    <source>
        <dbReference type="EMBL" id="SHF02810.1"/>
    </source>
</evidence>
<feature type="transmembrane region" description="Helical" evidence="1">
    <location>
        <begin position="46"/>
        <end position="62"/>
    </location>
</feature>
<accession>A0A1M4YAS1</accession>
<protein>
    <submittedName>
        <fullName evidence="2">Uncharacterized protein</fullName>
    </submittedName>
</protein>
<organism evidence="2 3">
    <name type="scientific">Psychroflexus salarius</name>
    <dbReference type="NCBI Taxonomy" id="1155689"/>
    <lineage>
        <taxon>Bacteria</taxon>
        <taxon>Pseudomonadati</taxon>
        <taxon>Bacteroidota</taxon>
        <taxon>Flavobacteriia</taxon>
        <taxon>Flavobacteriales</taxon>
        <taxon>Flavobacteriaceae</taxon>
        <taxon>Psychroflexus</taxon>
    </lineage>
</organism>
<evidence type="ECO:0000313" key="3">
    <source>
        <dbReference type="Proteomes" id="UP000184462"/>
    </source>
</evidence>
<keyword evidence="1" id="KW-1133">Transmembrane helix</keyword>
<reference evidence="2 3" key="1">
    <citation type="submission" date="2016-11" db="EMBL/GenBank/DDBJ databases">
        <authorList>
            <person name="Jaros S."/>
            <person name="Januszkiewicz K."/>
            <person name="Wedrychowicz H."/>
        </authorList>
    </citation>
    <scope>NUCLEOTIDE SEQUENCE [LARGE SCALE GENOMIC DNA]</scope>
    <source>
        <strain evidence="2 3">DSM 25661</strain>
    </source>
</reference>
<name>A0A1M4YAS1_9FLAO</name>
<dbReference type="AlphaFoldDB" id="A0A1M4YAS1"/>
<sequence length="67" mass="7349">MKQLGYTSVIVLLMLFMEISHSQTIDEAIGFEDNVDDVPAAPVNRFISVGLIAGVVVGVTYLKPRLR</sequence>
<proteinExistence type="predicted"/>
<dbReference type="EMBL" id="FQTW01000020">
    <property type="protein sequence ID" value="SHF02810.1"/>
    <property type="molecule type" value="Genomic_DNA"/>
</dbReference>
<gene>
    <name evidence="2" type="ORF">SAMN05444278_1202</name>
</gene>
<dbReference type="Proteomes" id="UP000184462">
    <property type="component" value="Unassembled WGS sequence"/>
</dbReference>
<evidence type="ECO:0000256" key="1">
    <source>
        <dbReference type="SAM" id="Phobius"/>
    </source>
</evidence>
<keyword evidence="1" id="KW-0812">Transmembrane</keyword>